<reference evidence="7 8" key="1">
    <citation type="submission" date="2019-10" db="EMBL/GenBank/DDBJ databases">
        <title>Whole-genome sequence of the extremophile Heliorestis acidaminivorans DSM 24790.</title>
        <authorList>
            <person name="Kyndt J.A."/>
            <person name="Meyer T.E."/>
        </authorList>
    </citation>
    <scope>NUCLEOTIDE SEQUENCE [LARGE SCALE GENOMIC DNA]</scope>
    <source>
        <strain evidence="7 8">DSM 24790</strain>
    </source>
</reference>
<dbReference type="PANTHER" id="PTHR30483">
    <property type="entry name" value="LEUCINE-SPECIFIC-BINDING PROTEIN"/>
    <property type="match status" value="1"/>
</dbReference>
<feature type="transmembrane region" description="Helical" evidence="5">
    <location>
        <begin position="9"/>
        <end position="27"/>
    </location>
</feature>
<proteinExistence type="inferred from homology"/>
<dbReference type="PANTHER" id="PTHR30483:SF6">
    <property type="entry name" value="PERIPLASMIC BINDING PROTEIN OF ABC TRANSPORTER FOR NATURAL AMINO ACIDS"/>
    <property type="match status" value="1"/>
</dbReference>
<dbReference type="InterPro" id="IPR051010">
    <property type="entry name" value="BCAA_transport"/>
</dbReference>
<dbReference type="InterPro" id="IPR000709">
    <property type="entry name" value="Leu_Ile_Val-bd"/>
</dbReference>
<dbReference type="RefSeq" id="WP_151618998.1">
    <property type="nucleotide sequence ID" value="NZ_WBXO01000002.1"/>
</dbReference>
<organism evidence="7 8">
    <name type="scientific">Heliorestis acidaminivorans</name>
    <dbReference type="NCBI Taxonomy" id="553427"/>
    <lineage>
        <taxon>Bacteria</taxon>
        <taxon>Bacillati</taxon>
        <taxon>Bacillota</taxon>
        <taxon>Clostridia</taxon>
        <taxon>Eubacteriales</taxon>
        <taxon>Heliobacteriaceae</taxon>
        <taxon>Heliorestis</taxon>
    </lineage>
</organism>
<dbReference type="InterPro" id="IPR028081">
    <property type="entry name" value="Leu-bd"/>
</dbReference>
<evidence type="ECO:0000259" key="6">
    <source>
        <dbReference type="Pfam" id="PF13458"/>
    </source>
</evidence>
<dbReference type="EMBL" id="WBXO01000002">
    <property type="protein sequence ID" value="KAB2953904.1"/>
    <property type="molecule type" value="Genomic_DNA"/>
</dbReference>
<comment type="similarity">
    <text evidence="1">Belongs to the leucine-binding protein family.</text>
</comment>
<dbReference type="Gene3D" id="3.40.50.2300">
    <property type="match status" value="2"/>
</dbReference>
<dbReference type="GO" id="GO:0006865">
    <property type="term" value="P:amino acid transport"/>
    <property type="evidence" value="ECO:0007669"/>
    <property type="project" value="UniProtKB-KW"/>
</dbReference>
<keyword evidence="4" id="KW-0029">Amino-acid transport</keyword>
<accession>A0A6I0EUN1</accession>
<dbReference type="Proteomes" id="UP000468766">
    <property type="component" value="Unassembled WGS sequence"/>
</dbReference>
<keyword evidence="3" id="KW-0732">Signal</keyword>
<dbReference type="InterPro" id="IPR028082">
    <property type="entry name" value="Peripla_BP_I"/>
</dbReference>
<gene>
    <name evidence="7" type="ORF">F9B85_04680</name>
</gene>
<protein>
    <submittedName>
        <fullName evidence="7">ABC transporter substrate-binding protein</fullName>
    </submittedName>
</protein>
<dbReference type="PRINTS" id="PR00337">
    <property type="entry name" value="LEUILEVALBP"/>
</dbReference>
<feature type="domain" description="Leucine-binding protein" evidence="6">
    <location>
        <begin position="42"/>
        <end position="374"/>
    </location>
</feature>
<evidence type="ECO:0000256" key="5">
    <source>
        <dbReference type="SAM" id="Phobius"/>
    </source>
</evidence>
<comment type="caution">
    <text evidence="7">The sequence shown here is derived from an EMBL/GenBank/DDBJ whole genome shotgun (WGS) entry which is preliminary data.</text>
</comment>
<dbReference type="Pfam" id="PF13458">
    <property type="entry name" value="Peripla_BP_6"/>
    <property type="match status" value="1"/>
</dbReference>
<keyword evidence="2" id="KW-0813">Transport</keyword>
<dbReference type="SUPFAM" id="SSF53822">
    <property type="entry name" value="Periplasmic binding protein-like I"/>
    <property type="match status" value="1"/>
</dbReference>
<evidence type="ECO:0000256" key="4">
    <source>
        <dbReference type="ARBA" id="ARBA00022970"/>
    </source>
</evidence>
<sequence>MFFLPRRTLIMIVIAIILFPLGFYAGYQKVTSLTEPKPVAQPIQLGVALELSGPVSPWGQGAFKGLQMAVNEVNNQGGIQGRFIKTQTADANDTEGLTSFAKEVEKENLVAIIGPITPSKAEVLAKEIVSLPLLTLSTHSSTPGLGENIYQGSYDDRQQGLVAAQFASTYWGERAVIVVEDKSAYGQALAESFRQAYEQAGGTIVNTLSYQRDQQDFMQLLEKILSGQPQVIYLPGYAKESSAFLRQARQKGITLPILGGDSLEDLAKDLLEEKRNQVSWGLFYTTANFLPTEAGQAFYEAYRKTYQEEPSPMALWAYEATKGMLTTLAACKDPEDQQGLIQKIKEIGSWPVVGGSMKISQDRHALRPMAIMQVGPTLELVDVIEP</sequence>
<name>A0A6I0EUN1_9FIRM</name>
<keyword evidence="5" id="KW-0472">Membrane</keyword>
<evidence type="ECO:0000313" key="8">
    <source>
        <dbReference type="Proteomes" id="UP000468766"/>
    </source>
</evidence>
<keyword evidence="8" id="KW-1185">Reference proteome</keyword>
<evidence type="ECO:0000256" key="3">
    <source>
        <dbReference type="ARBA" id="ARBA00022729"/>
    </source>
</evidence>
<keyword evidence="5" id="KW-0812">Transmembrane</keyword>
<evidence type="ECO:0000313" key="7">
    <source>
        <dbReference type="EMBL" id="KAB2953904.1"/>
    </source>
</evidence>
<dbReference type="OrthoDB" id="9783240at2"/>
<evidence type="ECO:0000256" key="2">
    <source>
        <dbReference type="ARBA" id="ARBA00022448"/>
    </source>
</evidence>
<dbReference type="AlphaFoldDB" id="A0A6I0EUN1"/>
<evidence type="ECO:0000256" key="1">
    <source>
        <dbReference type="ARBA" id="ARBA00010062"/>
    </source>
</evidence>
<keyword evidence="5" id="KW-1133">Transmembrane helix</keyword>